<feature type="compositionally biased region" description="Polar residues" evidence="1">
    <location>
        <begin position="78"/>
        <end position="87"/>
    </location>
</feature>
<organism evidence="2 3">
    <name type="scientific">Curvularia kusanoi</name>
    <name type="common">Cochliobolus kusanoi</name>
    <dbReference type="NCBI Taxonomy" id="90978"/>
    <lineage>
        <taxon>Eukaryota</taxon>
        <taxon>Fungi</taxon>
        <taxon>Dikarya</taxon>
        <taxon>Ascomycota</taxon>
        <taxon>Pezizomycotina</taxon>
        <taxon>Dothideomycetes</taxon>
        <taxon>Pleosporomycetidae</taxon>
        <taxon>Pleosporales</taxon>
        <taxon>Pleosporineae</taxon>
        <taxon>Pleosporaceae</taxon>
        <taxon>Curvularia</taxon>
    </lineage>
</organism>
<feature type="region of interest" description="Disordered" evidence="1">
    <location>
        <begin position="1"/>
        <end position="88"/>
    </location>
</feature>
<dbReference type="Proteomes" id="UP000801428">
    <property type="component" value="Unassembled WGS sequence"/>
</dbReference>
<name>A0A9P4W253_CURKU</name>
<dbReference type="EMBL" id="SWKU01000043">
    <property type="protein sequence ID" value="KAF2994197.1"/>
    <property type="molecule type" value="Genomic_DNA"/>
</dbReference>
<feature type="compositionally biased region" description="Polar residues" evidence="1">
    <location>
        <begin position="22"/>
        <end position="34"/>
    </location>
</feature>
<proteinExistence type="predicted"/>
<sequence>MDRLSPGWISRPLSRRKKSPDSRPTSANSQLSPQRSVSRRSSNSNSNSNDNDNDSRPSSRSGSRSIRGMVSRIRSVSNASRPKTPNQEVDLKEIDEWFTGFQRYNQLVSTIPQPNITPEFSKACKQLSKNCGGNFIHSLPEALFDLALLWCPTSPSTSTNLASPSWSWTSQTEPVNFPFDPTTSPDTYTLPRSSGPTFRSEIQNFHIGPVNDPYTIRRDKHNTSVRIQYPPYFHAPRGSDPKAESEVLRFTAQTIPADGFSANQLHYRDQEIPCSQLIDPQGHHAGVLMAHESSISAPHYSGPYEFVLLSRNKRVQPAEGTGKPKCATMHPPGTPIWAEERFVWDQEVVDFDEEVFKNAGEWCVVNVMLIRWDESRGHAERVAVGRMHEDAWGRLGAMKREVVLV</sequence>
<evidence type="ECO:0000313" key="2">
    <source>
        <dbReference type="EMBL" id="KAF2994197.1"/>
    </source>
</evidence>
<keyword evidence="3" id="KW-1185">Reference proteome</keyword>
<evidence type="ECO:0000313" key="3">
    <source>
        <dbReference type="Proteomes" id="UP000801428"/>
    </source>
</evidence>
<accession>A0A9P4W253</accession>
<evidence type="ECO:0000256" key="1">
    <source>
        <dbReference type="SAM" id="MobiDB-lite"/>
    </source>
</evidence>
<dbReference type="OrthoDB" id="3830006at2759"/>
<gene>
    <name evidence="2" type="ORF">E8E13_002875</name>
</gene>
<comment type="caution">
    <text evidence="2">The sequence shown here is derived from an EMBL/GenBank/DDBJ whole genome shotgun (WGS) entry which is preliminary data.</text>
</comment>
<dbReference type="AlphaFoldDB" id="A0A9P4W253"/>
<reference evidence="2" key="1">
    <citation type="submission" date="2019-04" db="EMBL/GenBank/DDBJ databases">
        <title>Sequencing of skin fungus with MAO and IRED activity.</title>
        <authorList>
            <person name="Marsaioli A.J."/>
            <person name="Bonatto J.M.C."/>
            <person name="Reis Junior O."/>
        </authorList>
    </citation>
    <scope>NUCLEOTIDE SEQUENCE</scope>
    <source>
        <strain evidence="2">30M1</strain>
    </source>
</reference>
<feature type="compositionally biased region" description="Low complexity" evidence="1">
    <location>
        <begin position="35"/>
        <end position="77"/>
    </location>
</feature>
<protein>
    <submittedName>
        <fullName evidence="2">Uncharacterized protein</fullName>
    </submittedName>
</protein>